<name>A0ABQ4USV3_9HYPH</name>
<evidence type="ECO:0000259" key="2">
    <source>
        <dbReference type="Pfam" id="PF01471"/>
    </source>
</evidence>
<sequence length="274" mass="28469">MRETPAGRDRRDIVVPGDMRDGRSGRAGPRRMPRAAAPQGALGSVMTFARTAAQFCLRHPGGALGTVLGAGAALTVCLNAVGFQEGRHPAPILPTVEAKALDAKTQAAKPAPARAGDPKLAEAKPVPARTAPPREVRTEAPAPAPRDPIADMLRSSETTASVTPKPSVRENARPAVTKPDPAKLEAAKSEAAKSDAAKPDPAKPDPAKPDPQVARVQRALAKLGYGPLKDDGMMGPGTKAAIERFERDRKLPVKGEAAGRTLRELTAKASAAQG</sequence>
<dbReference type="SUPFAM" id="SSF47090">
    <property type="entry name" value="PGBD-like"/>
    <property type="match status" value="1"/>
</dbReference>
<feature type="compositionally biased region" description="Basic and acidic residues" evidence="1">
    <location>
        <begin position="180"/>
        <end position="208"/>
    </location>
</feature>
<evidence type="ECO:0000313" key="4">
    <source>
        <dbReference type="Proteomes" id="UP001055093"/>
    </source>
</evidence>
<feature type="region of interest" description="Disordered" evidence="1">
    <location>
        <begin position="1"/>
        <end position="36"/>
    </location>
</feature>
<gene>
    <name evidence="3" type="ORF">BGCPKDLD_1910</name>
</gene>
<feature type="compositionally biased region" description="Polar residues" evidence="1">
    <location>
        <begin position="155"/>
        <end position="164"/>
    </location>
</feature>
<feature type="region of interest" description="Disordered" evidence="1">
    <location>
        <begin position="103"/>
        <end position="217"/>
    </location>
</feature>
<dbReference type="Pfam" id="PF01471">
    <property type="entry name" value="PG_binding_1"/>
    <property type="match status" value="1"/>
</dbReference>
<reference evidence="3" key="1">
    <citation type="journal article" date="2021" name="Front. Microbiol.">
        <title>Comprehensive Comparative Genomics and Phenotyping of Methylobacterium Species.</title>
        <authorList>
            <person name="Alessa O."/>
            <person name="Ogura Y."/>
            <person name="Fujitani Y."/>
            <person name="Takami H."/>
            <person name="Hayashi T."/>
            <person name="Sahin N."/>
            <person name="Tani A."/>
        </authorList>
    </citation>
    <scope>NUCLEOTIDE SEQUENCE</scope>
    <source>
        <strain evidence="3">DSM 14458</strain>
    </source>
</reference>
<reference evidence="3" key="2">
    <citation type="submission" date="2021-08" db="EMBL/GenBank/DDBJ databases">
        <authorList>
            <person name="Tani A."/>
            <person name="Ola A."/>
            <person name="Ogura Y."/>
            <person name="Katsura K."/>
            <person name="Hayashi T."/>
        </authorList>
    </citation>
    <scope>NUCLEOTIDE SEQUENCE</scope>
    <source>
        <strain evidence="3">DSM 14458</strain>
    </source>
</reference>
<keyword evidence="4" id="KW-1185">Reference proteome</keyword>
<dbReference type="RefSeq" id="WP_137827517.1">
    <property type="nucleotide sequence ID" value="NZ_BPRE01000005.1"/>
</dbReference>
<evidence type="ECO:0000313" key="3">
    <source>
        <dbReference type="EMBL" id="GJE75326.1"/>
    </source>
</evidence>
<protein>
    <recommendedName>
        <fullName evidence="2">Peptidoglycan binding-like domain-containing protein</fullName>
    </recommendedName>
</protein>
<feature type="domain" description="Peptidoglycan binding-like" evidence="2">
    <location>
        <begin position="210"/>
        <end position="263"/>
    </location>
</feature>
<evidence type="ECO:0000256" key="1">
    <source>
        <dbReference type="SAM" id="MobiDB-lite"/>
    </source>
</evidence>
<dbReference type="InterPro" id="IPR036366">
    <property type="entry name" value="PGBDSf"/>
</dbReference>
<proteinExistence type="predicted"/>
<organism evidence="3 4">
    <name type="scientific">Methylorubrum suomiense</name>
    <dbReference type="NCBI Taxonomy" id="144191"/>
    <lineage>
        <taxon>Bacteria</taxon>
        <taxon>Pseudomonadati</taxon>
        <taxon>Pseudomonadota</taxon>
        <taxon>Alphaproteobacteria</taxon>
        <taxon>Hyphomicrobiales</taxon>
        <taxon>Methylobacteriaceae</taxon>
        <taxon>Methylorubrum</taxon>
    </lineage>
</organism>
<dbReference type="Proteomes" id="UP001055093">
    <property type="component" value="Unassembled WGS sequence"/>
</dbReference>
<dbReference type="InterPro" id="IPR002477">
    <property type="entry name" value="Peptidoglycan-bd-like"/>
</dbReference>
<dbReference type="InterPro" id="IPR036365">
    <property type="entry name" value="PGBD-like_sf"/>
</dbReference>
<comment type="caution">
    <text evidence="3">The sequence shown here is derived from an EMBL/GenBank/DDBJ whole genome shotgun (WGS) entry which is preliminary data.</text>
</comment>
<dbReference type="Gene3D" id="1.10.101.10">
    <property type="entry name" value="PGBD-like superfamily/PGBD"/>
    <property type="match status" value="1"/>
</dbReference>
<feature type="compositionally biased region" description="Basic and acidic residues" evidence="1">
    <location>
        <begin position="1"/>
        <end position="24"/>
    </location>
</feature>
<dbReference type="EMBL" id="BPRE01000005">
    <property type="protein sequence ID" value="GJE75326.1"/>
    <property type="molecule type" value="Genomic_DNA"/>
</dbReference>
<accession>A0ABQ4USV3</accession>